<dbReference type="InterPro" id="IPR046928">
    <property type="entry name" value="SDO1/SBDS_C"/>
</dbReference>
<evidence type="ECO:0000256" key="2">
    <source>
        <dbReference type="ARBA" id="ARBA00004496"/>
    </source>
</evidence>
<dbReference type="RefSeq" id="XP_001729820.1">
    <property type="nucleotide sequence ID" value="XM_001729768.1"/>
</dbReference>
<keyword evidence="5" id="KW-0690">Ribosome biogenesis</keyword>
<sequence length="261" mass="29434">MPYVSNMLANISQDQSSLTNVSLIRLRRGGKRFEIACYKNKVREWREGVEKDLDEVIQIESVFLNVSKGQVASNDDLQKAFGTTDVNKVLLEILKKGELQVGEKERSHEFSNLWIEIATIVAQKCVEPKSQKPYTVGMIEKAMKDAHFSVKPHKAAKIQALEVIKLLQSKSIIPLERAHMRISATMSAKEGKRLKDKVVSLFAKVEEEDWSDVWEIVGTIEPGSLRQINTLFENEVKGEGGVETLAFSAVDQDDENEGDDW</sequence>
<comment type="subunit">
    <text evidence="7">Associates with the 60S ribosomal subunit.</text>
</comment>
<dbReference type="Gene3D" id="1.10.10.900">
    <property type="entry name" value="SBDS protein C-terminal domain, subdomain 1"/>
    <property type="match status" value="1"/>
</dbReference>
<evidence type="ECO:0008006" key="13">
    <source>
        <dbReference type="Google" id="ProtNLM"/>
    </source>
</evidence>
<dbReference type="FunCoup" id="A8Q5Q9">
    <property type="interactions" value="427"/>
</dbReference>
<dbReference type="GO" id="GO:0042256">
    <property type="term" value="P:cytosolic ribosome assembly"/>
    <property type="evidence" value="ECO:0007669"/>
    <property type="project" value="InterPro"/>
</dbReference>
<gene>
    <name evidence="11" type="ORF">MGL_2806</name>
</gene>
<feature type="domain" description="Ribosome maturation protein SDO1/SBDS C-terminal" evidence="10">
    <location>
        <begin position="180"/>
        <end position="246"/>
    </location>
</feature>
<dbReference type="InterPro" id="IPR019783">
    <property type="entry name" value="SDO1/SBDS_N"/>
</dbReference>
<comment type="similarity">
    <text evidence="3">Belongs to the SDO1/SBDS family.</text>
</comment>
<dbReference type="STRING" id="425265.A8Q5Q9"/>
<evidence type="ECO:0000256" key="5">
    <source>
        <dbReference type="ARBA" id="ARBA00022517"/>
    </source>
</evidence>
<dbReference type="GO" id="GO:0005634">
    <property type="term" value="C:nucleus"/>
    <property type="evidence" value="ECO:0007669"/>
    <property type="project" value="UniProtKB-SubCell"/>
</dbReference>
<dbReference type="OMA" id="AVNPQMD"/>
<evidence type="ECO:0000313" key="11">
    <source>
        <dbReference type="EMBL" id="EDP42606.1"/>
    </source>
</evidence>
<dbReference type="AlphaFoldDB" id="A8Q5Q9"/>
<dbReference type="Pfam" id="PF09377">
    <property type="entry name" value="SBDS_domain_II"/>
    <property type="match status" value="1"/>
</dbReference>
<dbReference type="GO" id="GO:0005737">
    <property type="term" value="C:cytoplasm"/>
    <property type="evidence" value="ECO:0007669"/>
    <property type="project" value="UniProtKB-SubCell"/>
</dbReference>
<dbReference type="NCBIfam" id="TIGR00291">
    <property type="entry name" value="RNA_SBDS"/>
    <property type="match status" value="1"/>
</dbReference>
<evidence type="ECO:0000256" key="4">
    <source>
        <dbReference type="ARBA" id="ARBA00022490"/>
    </source>
</evidence>
<comment type="subcellular location">
    <subcellularLocation>
        <location evidence="2">Cytoplasm</location>
    </subcellularLocation>
    <subcellularLocation>
        <location evidence="1">Nucleus</location>
    </subcellularLocation>
</comment>
<dbReference type="EMBL" id="AAYY01000010">
    <property type="protein sequence ID" value="EDP42606.1"/>
    <property type="molecule type" value="Genomic_DNA"/>
</dbReference>
<dbReference type="SUPFAM" id="SSF109728">
    <property type="entry name" value="Hypothetical protein AF0491, middle domain"/>
    <property type="match status" value="1"/>
</dbReference>
<dbReference type="VEuPathDB" id="FungiDB:MGL_2806"/>
<evidence type="ECO:0000259" key="10">
    <source>
        <dbReference type="Pfam" id="PF20268"/>
    </source>
</evidence>
<dbReference type="InterPro" id="IPR002140">
    <property type="entry name" value="Sdo1/SBDS"/>
</dbReference>
<accession>A8Q5Q9</accession>
<dbReference type="InParanoid" id="A8Q5Q9"/>
<evidence type="ECO:0000313" key="12">
    <source>
        <dbReference type="Proteomes" id="UP000008837"/>
    </source>
</evidence>
<dbReference type="PANTHER" id="PTHR10927">
    <property type="entry name" value="RIBOSOME MATURATION PROTEIN SBDS"/>
    <property type="match status" value="1"/>
</dbReference>
<reference evidence="11 12" key="1">
    <citation type="journal article" date="2007" name="Proc. Natl. Acad. Sci. U.S.A.">
        <title>Dandruff-associated Malassezia genomes reveal convergent and divergent virulence traits shared with plant and human fungal pathogens.</title>
        <authorList>
            <person name="Xu J."/>
            <person name="Saunders C.W."/>
            <person name="Hu P."/>
            <person name="Grant R.A."/>
            <person name="Boekhout T."/>
            <person name="Kuramae E.E."/>
            <person name="Kronstad J.W."/>
            <person name="Deangelis Y.M."/>
            <person name="Reeder N.L."/>
            <person name="Johnstone K.R."/>
            <person name="Leland M."/>
            <person name="Fieno A.M."/>
            <person name="Begley W.M."/>
            <person name="Sun Y."/>
            <person name="Lacey M.P."/>
            <person name="Chaudhary T."/>
            <person name="Keough T."/>
            <person name="Chu L."/>
            <person name="Sears R."/>
            <person name="Yuan B."/>
            <person name="Dawson T.L.Jr."/>
        </authorList>
    </citation>
    <scope>NUCLEOTIDE SEQUENCE [LARGE SCALE GENOMIC DNA]</scope>
    <source>
        <strain evidence="12">ATCC MYA-4612 / CBS 7966</strain>
    </source>
</reference>
<proteinExistence type="inferred from homology"/>
<protein>
    <recommendedName>
        <fullName evidence="13">SBDS family rRNA metabolism protein</fullName>
    </recommendedName>
</protein>
<evidence type="ECO:0000256" key="1">
    <source>
        <dbReference type="ARBA" id="ARBA00004123"/>
    </source>
</evidence>
<evidence type="ECO:0000256" key="7">
    <source>
        <dbReference type="ARBA" id="ARBA00049708"/>
    </source>
</evidence>
<dbReference type="PANTHER" id="PTHR10927:SF1">
    <property type="entry name" value="RIBOSOME MATURATION PROTEIN SBDS"/>
    <property type="match status" value="1"/>
</dbReference>
<dbReference type="InterPro" id="IPR037188">
    <property type="entry name" value="Sdo1/SBDS_central_sf"/>
</dbReference>
<evidence type="ECO:0000259" key="9">
    <source>
        <dbReference type="Pfam" id="PF09377"/>
    </source>
</evidence>
<dbReference type="Gene3D" id="3.30.70.240">
    <property type="match status" value="1"/>
</dbReference>
<dbReference type="Pfam" id="PF20268">
    <property type="entry name" value="SBDS_C"/>
    <property type="match status" value="1"/>
</dbReference>
<organism evidence="11 12">
    <name type="scientific">Malassezia globosa (strain ATCC MYA-4612 / CBS 7966)</name>
    <name type="common">Dandruff-associated fungus</name>
    <dbReference type="NCBI Taxonomy" id="425265"/>
    <lineage>
        <taxon>Eukaryota</taxon>
        <taxon>Fungi</taxon>
        <taxon>Dikarya</taxon>
        <taxon>Basidiomycota</taxon>
        <taxon>Ustilaginomycotina</taxon>
        <taxon>Malasseziomycetes</taxon>
        <taxon>Malasseziales</taxon>
        <taxon>Malasseziaceae</taxon>
        <taxon>Malassezia</taxon>
    </lineage>
</organism>
<comment type="caution">
    <text evidence="11">The sequence shown here is derived from an EMBL/GenBank/DDBJ whole genome shotgun (WGS) entry which is preliminary data.</text>
</comment>
<evidence type="ECO:0000259" key="8">
    <source>
        <dbReference type="Pfam" id="PF01172"/>
    </source>
</evidence>
<evidence type="ECO:0000256" key="6">
    <source>
        <dbReference type="ARBA" id="ARBA00023242"/>
    </source>
</evidence>
<keyword evidence="12" id="KW-1185">Reference proteome</keyword>
<name>A8Q5Q9_MALGO</name>
<dbReference type="Pfam" id="PF01172">
    <property type="entry name" value="SBDS_N"/>
    <property type="match status" value="1"/>
</dbReference>
<dbReference type="Gene3D" id="3.30.1250.10">
    <property type="entry name" value="Ribosome maturation protein SBDS, N-terminal domain"/>
    <property type="match status" value="1"/>
</dbReference>
<dbReference type="InterPro" id="IPR039100">
    <property type="entry name" value="Sdo1/SBDS-like"/>
</dbReference>
<dbReference type="InterPro" id="IPR036786">
    <property type="entry name" value="Ribosome_mat_SBDS_N_sf"/>
</dbReference>
<evidence type="ECO:0000256" key="3">
    <source>
        <dbReference type="ARBA" id="ARBA00007433"/>
    </source>
</evidence>
<feature type="domain" description="Ribosome maturation protein SDO1/SBDS N-terminal" evidence="8">
    <location>
        <begin position="20"/>
        <end position="106"/>
    </location>
</feature>
<dbReference type="OrthoDB" id="10253092at2759"/>
<dbReference type="SUPFAM" id="SSF89895">
    <property type="entry name" value="FYSH domain"/>
    <property type="match status" value="1"/>
</dbReference>
<keyword evidence="4" id="KW-0963">Cytoplasm</keyword>
<keyword evidence="6" id="KW-0539">Nucleus</keyword>
<dbReference type="Proteomes" id="UP000008837">
    <property type="component" value="Unassembled WGS sequence"/>
</dbReference>
<dbReference type="GeneID" id="5854127"/>
<feature type="domain" description="Ribosome maturation protein SDO1/SBDS central" evidence="9">
    <location>
        <begin position="116"/>
        <end position="178"/>
    </location>
</feature>
<dbReference type="InterPro" id="IPR018978">
    <property type="entry name" value="SDO1/SBDS_central"/>
</dbReference>
<dbReference type="KEGG" id="mgl:MGL_2806"/>